<dbReference type="RefSeq" id="WP_411915426.1">
    <property type="nucleotide sequence ID" value="NZ_BAAFSF010000001.1"/>
</dbReference>
<comment type="caution">
    <text evidence="6">The sequence shown here is derived from an EMBL/GenBank/DDBJ whole genome shotgun (WGS) entry which is preliminary data.</text>
</comment>
<dbReference type="EMBL" id="BAAFSF010000001">
    <property type="protein sequence ID" value="GAB1251622.1"/>
    <property type="molecule type" value="Genomic_DNA"/>
</dbReference>
<proteinExistence type="predicted"/>
<dbReference type="InterPro" id="IPR045076">
    <property type="entry name" value="MutS"/>
</dbReference>
<dbReference type="Gene3D" id="3.40.50.300">
    <property type="entry name" value="P-loop containing nucleotide triphosphate hydrolases"/>
    <property type="match status" value="1"/>
</dbReference>
<feature type="domain" description="DNA mismatch repair proteins mutS family" evidence="5">
    <location>
        <begin position="267"/>
        <end position="461"/>
    </location>
</feature>
<evidence type="ECO:0000256" key="2">
    <source>
        <dbReference type="ARBA" id="ARBA00022840"/>
    </source>
</evidence>
<dbReference type="Pfam" id="PF00488">
    <property type="entry name" value="MutS_V"/>
    <property type="match status" value="1"/>
</dbReference>
<sequence length="470" mass="52617">MKQLSDTMKWFSPLRFVVDSLALSSSAGRLQLYGQKWITSISEIKVIHDTTERLIEYFSVSDKKSVLEDIAYVLRDLRSIEATIGVLQNPDASVSDIDLFELKNLALIESKVTKRVTEANIDILPLPSLKEVLSILDIDHEELPGFYLSDKYSDELARLRKEQEAANSNEELERIALLVAQEEDRVRRVLTEQLRPYSTPLSEALEALASMDLFIAKAHWAIENTATKPIVIEKGLCSLQGIVNPEVKFFLSRKNVDFQPVDISFGAFPTIITGANMAGKSVLLHTIGLVQMLLQYGFFVPAEHVELSLVEEVMLSMDDASDQSKGLSSFGGEMIRLSKMAKKAKTGIPLLLLIDEAARTTNPLEGRAIVEGLVAFFAKYNTCAIITTHYSGIRGEANRLRIKGFIEENLKQPLKVANLNSYIDYSLVKEESESTPREALRIAEILGVDKELLDNCRYCIEQDILIDGRE</sequence>
<reference evidence="6 7" key="1">
    <citation type="journal article" date="2025" name="Int. J. Syst. Evol. Microbiol.">
        <title>Desulfovibrio falkowii sp. nov., Porphyromonas miyakawae sp. nov., Mediterraneibacter flintii sp. nov. and Owariibacterium komagatae gen. nov., sp. nov., isolated from human faeces.</title>
        <authorList>
            <person name="Hamaguchi T."/>
            <person name="Ohara M."/>
            <person name="Hisatomi A."/>
            <person name="Sekiguchi K."/>
            <person name="Takeda J.I."/>
            <person name="Ueyama J."/>
            <person name="Ito M."/>
            <person name="Nishiwaki H."/>
            <person name="Ogi T."/>
            <person name="Hirayama M."/>
            <person name="Ohkuma M."/>
            <person name="Sakamoto M."/>
            <person name="Ohno K."/>
        </authorList>
    </citation>
    <scope>NUCLEOTIDE SEQUENCE [LARGE SCALE GENOMIC DNA]</scope>
    <source>
        <strain evidence="6 7">13CB11C</strain>
    </source>
</reference>
<dbReference type="SUPFAM" id="SSF52540">
    <property type="entry name" value="P-loop containing nucleoside triphosphate hydrolases"/>
    <property type="match status" value="1"/>
</dbReference>
<dbReference type="PANTHER" id="PTHR11361:SF14">
    <property type="entry name" value="DNA MISMATCH REPAIR PROTEIN MUTS, TYPE 2"/>
    <property type="match status" value="1"/>
</dbReference>
<keyword evidence="6" id="KW-0255">Endonuclease</keyword>
<evidence type="ECO:0000256" key="3">
    <source>
        <dbReference type="ARBA" id="ARBA00023125"/>
    </source>
</evidence>
<keyword evidence="7" id="KW-1185">Reference proteome</keyword>
<name>A0ABQ0E1U7_9PORP</name>
<dbReference type="GO" id="GO:0004519">
    <property type="term" value="F:endonuclease activity"/>
    <property type="evidence" value="ECO:0007669"/>
    <property type="project" value="UniProtKB-KW"/>
</dbReference>
<dbReference type="InterPro" id="IPR000432">
    <property type="entry name" value="DNA_mismatch_repair_MutS_C"/>
</dbReference>
<dbReference type="Proteomes" id="UP001628220">
    <property type="component" value="Unassembled WGS sequence"/>
</dbReference>
<gene>
    <name evidence="6" type="ORF">Tsumi_07260</name>
</gene>
<evidence type="ECO:0000259" key="5">
    <source>
        <dbReference type="SMART" id="SM00534"/>
    </source>
</evidence>
<protein>
    <submittedName>
        <fullName evidence="6">Endonuclease MutS2</fullName>
    </submittedName>
</protein>
<keyword evidence="6" id="KW-0540">Nuclease</keyword>
<feature type="coiled-coil region" evidence="4">
    <location>
        <begin position="149"/>
        <end position="185"/>
    </location>
</feature>
<evidence type="ECO:0000313" key="7">
    <source>
        <dbReference type="Proteomes" id="UP001628220"/>
    </source>
</evidence>
<evidence type="ECO:0000256" key="4">
    <source>
        <dbReference type="SAM" id="Coils"/>
    </source>
</evidence>
<accession>A0ABQ0E1U7</accession>
<dbReference type="SMART" id="SM00534">
    <property type="entry name" value="MUTSac"/>
    <property type="match status" value="1"/>
</dbReference>
<keyword evidence="2" id="KW-0067">ATP-binding</keyword>
<organism evidence="6 7">
    <name type="scientific">Porphyromonas miyakawae</name>
    <dbReference type="NCBI Taxonomy" id="3137470"/>
    <lineage>
        <taxon>Bacteria</taxon>
        <taxon>Pseudomonadati</taxon>
        <taxon>Bacteroidota</taxon>
        <taxon>Bacteroidia</taxon>
        <taxon>Bacteroidales</taxon>
        <taxon>Porphyromonadaceae</taxon>
        <taxon>Porphyromonas</taxon>
    </lineage>
</organism>
<keyword evidence="1" id="KW-0547">Nucleotide-binding</keyword>
<dbReference type="InterPro" id="IPR027417">
    <property type="entry name" value="P-loop_NTPase"/>
</dbReference>
<keyword evidence="3" id="KW-0238">DNA-binding</keyword>
<dbReference type="PANTHER" id="PTHR11361">
    <property type="entry name" value="DNA MISMATCH REPAIR PROTEIN MUTS FAMILY MEMBER"/>
    <property type="match status" value="1"/>
</dbReference>
<evidence type="ECO:0000256" key="1">
    <source>
        <dbReference type="ARBA" id="ARBA00022741"/>
    </source>
</evidence>
<evidence type="ECO:0000313" key="6">
    <source>
        <dbReference type="EMBL" id="GAB1251622.1"/>
    </source>
</evidence>
<keyword evidence="6" id="KW-0378">Hydrolase</keyword>
<keyword evidence="4" id="KW-0175">Coiled coil</keyword>